<keyword evidence="6" id="KW-0812">Transmembrane</keyword>
<dbReference type="SUPFAM" id="SSF55874">
    <property type="entry name" value="ATPase domain of HSP90 chaperone/DNA topoisomerase II/histidine kinase"/>
    <property type="match status" value="1"/>
</dbReference>
<evidence type="ECO:0000313" key="9">
    <source>
        <dbReference type="Proteomes" id="UP000240988"/>
    </source>
</evidence>
<feature type="transmembrane region" description="Helical" evidence="6">
    <location>
        <begin position="32"/>
        <end position="48"/>
    </location>
</feature>
<dbReference type="STRING" id="1841860.GCA_900157375_03877"/>
<evidence type="ECO:0000259" key="7">
    <source>
        <dbReference type="SMART" id="SM00387"/>
    </source>
</evidence>
<feature type="domain" description="Histidine kinase/HSP90-like ATPase" evidence="7">
    <location>
        <begin position="319"/>
        <end position="415"/>
    </location>
</feature>
<name>A0A2U3NWZ6_9MYCO</name>
<dbReference type="InterPro" id="IPR050482">
    <property type="entry name" value="Sensor_HK_TwoCompSys"/>
</dbReference>
<evidence type="ECO:0000313" key="8">
    <source>
        <dbReference type="EMBL" id="SPM36036.1"/>
    </source>
</evidence>
<dbReference type="AlphaFoldDB" id="A0A2U3NWZ6"/>
<reference evidence="8 9" key="1">
    <citation type="submission" date="2017-01" db="EMBL/GenBank/DDBJ databases">
        <authorList>
            <consortium name="Urmite Genomes"/>
        </authorList>
    </citation>
    <scope>NUCLEOTIDE SEQUENCE [LARGE SCALE GENOMIC DNA]</scope>
    <source>
        <strain evidence="8 9">AB57</strain>
    </source>
</reference>
<dbReference type="GO" id="GO:0000160">
    <property type="term" value="P:phosphorelay signal transduction system"/>
    <property type="evidence" value="ECO:0007669"/>
    <property type="project" value="UniProtKB-KW"/>
</dbReference>
<dbReference type="Gene3D" id="3.30.565.10">
    <property type="entry name" value="Histidine kinase-like ATPase, C-terminal domain"/>
    <property type="match status" value="1"/>
</dbReference>
<comment type="catalytic activity">
    <reaction evidence="1">
        <text>ATP + protein L-histidine = ADP + protein N-phospho-L-histidine.</text>
        <dbReference type="EC" id="2.7.13.3"/>
    </reaction>
</comment>
<dbReference type="Pfam" id="PF02518">
    <property type="entry name" value="HATPase_c"/>
    <property type="match status" value="1"/>
</dbReference>
<keyword evidence="9" id="KW-1185">Reference proteome</keyword>
<evidence type="ECO:0000256" key="5">
    <source>
        <dbReference type="ARBA" id="ARBA00023012"/>
    </source>
</evidence>
<dbReference type="InterPro" id="IPR036890">
    <property type="entry name" value="HATPase_C_sf"/>
</dbReference>
<dbReference type="GO" id="GO:0004673">
    <property type="term" value="F:protein histidine kinase activity"/>
    <property type="evidence" value="ECO:0007669"/>
    <property type="project" value="UniProtKB-EC"/>
</dbReference>
<dbReference type="EC" id="2.7.13.3" evidence="2"/>
<evidence type="ECO:0000256" key="3">
    <source>
        <dbReference type="ARBA" id="ARBA00022679"/>
    </source>
</evidence>
<feature type="transmembrane region" description="Helical" evidence="6">
    <location>
        <begin position="54"/>
        <end position="77"/>
    </location>
</feature>
<keyword evidence="4 8" id="KW-0418">Kinase</keyword>
<evidence type="ECO:0000256" key="6">
    <source>
        <dbReference type="SAM" id="Phobius"/>
    </source>
</evidence>
<keyword evidence="3" id="KW-0808">Transferase</keyword>
<proteinExistence type="predicted"/>
<dbReference type="CDD" id="cd16917">
    <property type="entry name" value="HATPase_UhpB-NarQ-NarX-like"/>
    <property type="match status" value="1"/>
</dbReference>
<dbReference type="InterPro" id="IPR003594">
    <property type="entry name" value="HATPase_dom"/>
</dbReference>
<organism evidence="8 9">
    <name type="scientific">Mycobacterium rhizamassiliense</name>
    <dbReference type="NCBI Taxonomy" id="1841860"/>
    <lineage>
        <taxon>Bacteria</taxon>
        <taxon>Bacillati</taxon>
        <taxon>Actinomycetota</taxon>
        <taxon>Actinomycetes</taxon>
        <taxon>Mycobacteriales</taxon>
        <taxon>Mycobacteriaceae</taxon>
        <taxon>Mycobacterium</taxon>
    </lineage>
</organism>
<feature type="transmembrane region" description="Helical" evidence="6">
    <location>
        <begin position="129"/>
        <end position="160"/>
    </location>
</feature>
<keyword evidence="6" id="KW-1133">Transmembrane helix</keyword>
<evidence type="ECO:0000256" key="4">
    <source>
        <dbReference type="ARBA" id="ARBA00022777"/>
    </source>
</evidence>
<feature type="transmembrane region" description="Helical" evidence="6">
    <location>
        <begin position="89"/>
        <end position="109"/>
    </location>
</feature>
<dbReference type="RefSeq" id="WP_077088786.1">
    <property type="nucleotide sequence ID" value="NZ_LT721901.1"/>
</dbReference>
<accession>A0A2U3NWZ6</accession>
<dbReference type="PANTHER" id="PTHR24421:SF10">
    <property type="entry name" value="NITRATE_NITRITE SENSOR PROTEIN NARQ"/>
    <property type="match status" value="1"/>
</dbReference>
<sequence length="422" mass="45562">MSKEHQRVVDPRAHQAEPDVGRPLRVGIPLQVGLRAVLIAFIVATLLWEPPTRHHLICMDVVAVYVVAIGCWTTWALRRREPTTVSTRTMVTLLVLTADVTVVSVLSVLTGATSPQAWTSDVMRNGFFLIPLIAAAQLDPIISGAVAIPTLSVFTLTCWITRTSNGEPWASILLSSLILAALAGGSVVLSLIQRSRVEMITDLARQRSQLLEELLLVEKRERQAISERLHDGALQYILVARQDLEDAREGSADAAERVASALLECSGLLRDVVRELHPDVLLRLGLKSALSTLADSLGARAGLTVSFDASSWPDDLRTEADDVLYNAAREASTNVIKHAHAQHVWIDLQQCDGSVSLRVADDGVGISAATIARKADEGHIGMASMRARVLASGGHFDVRATSPGTELAISIPLRPVRQLVAA</sequence>
<keyword evidence="6" id="KW-0472">Membrane</keyword>
<dbReference type="SMART" id="SM00387">
    <property type="entry name" value="HATPase_c"/>
    <property type="match status" value="1"/>
</dbReference>
<dbReference type="Proteomes" id="UP000240988">
    <property type="component" value="Unassembled WGS sequence"/>
</dbReference>
<protein>
    <recommendedName>
        <fullName evidence="2">histidine kinase</fullName>
        <ecNumber evidence="2">2.7.13.3</ecNumber>
    </recommendedName>
</protein>
<feature type="transmembrane region" description="Helical" evidence="6">
    <location>
        <begin position="172"/>
        <end position="192"/>
    </location>
</feature>
<keyword evidence="5" id="KW-0902">Two-component regulatory system</keyword>
<evidence type="ECO:0000256" key="2">
    <source>
        <dbReference type="ARBA" id="ARBA00012438"/>
    </source>
</evidence>
<dbReference type="OrthoDB" id="5243952at2"/>
<dbReference type="EMBL" id="FUFA01000005">
    <property type="protein sequence ID" value="SPM36036.1"/>
    <property type="molecule type" value="Genomic_DNA"/>
</dbReference>
<dbReference type="PANTHER" id="PTHR24421">
    <property type="entry name" value="NITRATE/NITRITE SENSOR PROTEIN NARX-RELATED"/>
    <property type="match status" value="1"/>
</dbReference>
<evidence type="ECO:0000256" key="1">
    <source>
        <dbReference type="ARBA" id="ARBA00000085"/>
    </source>
</evidence>
<gene>
    <name evidence="8" type="ORF">MRAB57_3874</name>
</gene>